<feature type="compositionally biased region" description="Basic and acidic residues" evidence="1">
    <location>
        <begin position="27"/>
        <end position="49"/>
    </location>
</feature>
<evidence type="ECO:0000256" key="1">
    <source>
        <dbReference type="SAM" id="MobiDB-lite"/>
    </source>
</evidence>
<dbReference type="EMBL" id="HBGV01012165">
    <property type="protein sequence ID" value="CAD9499737.1"/>
    <property type="molecule type" value="Transcribed_RNA"/>
</dbReference>
<accession>A0A6U0GRN1</accession>
<organism evidence="2">
    <name type="scientific">Helicotheca tamesis</name>
    <dbReference type="NCBI Taxonomy" id="374047"/>
    <lineage>
        <taxon>Eukaryota</taxon>
        <taxon>Sar</taxon>
        <taxon>Stramenopiles</taxon>
        <taxon>Ochrophyta</taxon>
        <taxon>Bacillariophyta</taxon>
        <taxon>Mediophyceae</taxon>
        <taxon>Lithodesmiophycidae</taxon>
        <taxon>Lithodesmiales</taxon>
        <taxon>Lithodesmiaceae</taxon>
        <taxon>Helicotheca</taxon>
    </lineage>
</organism>
<name>A0A6U0GRN1_9STRA</name>
<proteinExistence type="predicted"/>
<protein>
    <submittedName>
        <fullName evidence="2">Uncharacterized protein</fullName>
    </submittedName>
</protein>
<sequence length="117" mass="12874">MHSSTSEHSATTVGHDAAGVPMLMSHMIKDLIHDTKKSRQAKREAKQGEMADTPESQRRASRTLSLPKMGVLRKKKNRSSHGDISRSFHSNLSTDSPKNDISDDCSLSSNPDSVELM</sequence>
<reference evidence="2" key="1">
    <citation type="submission" date="2021-01" db="EMBL/GenBank/DDBJ databases">
        <authorList>
            <person name="Corre E."/>
            <person name="Pelletier E."/>
            <person name="Niang G."/>
            <person name="Scheremetjew M."/>
            <person name="Finn R."/>
            <person name="Kale V."/>
            <person name="Holt S."/>
            <person name="Cochrane G."/>
            <person name="Meng A."/>
            <person name="Brown T."/>
            <person name="Cohen L."/>
        </authorList>
    </citation>
    <scope>NUCLEOTIDE SEQUENCE</scope>
    <source>
        <strain evidence="2">CCMP826</strain>
    </source>
</reference>
<evidence type="ECO:0000313" key="2">
    <source>
        <dbReference type="EMBL" id="CAD9499737.1"/>
    </source>
</evidence>
<dbReference type="EMBL" id="HBGV01012167">
    <property type="protein sequence ID" value="CAD9499739.1"/>
    <property type="molecule type" value="Transcribed_RNA"/>
</dbReference>
<dbReference type="AlphaFoldDB" id="A0A6U0GRN1"/>
<feature type="compositionally biased region" description="Polar residues" evidence="1">
    <location>
        <begin position="105"/>
        <end position="117"/>
    </location>
</feature>
<feature type="region of interest" description="Disordered" evidence="1">
    <location>
        <begin position="24"/>
        <end position="117"/>
    </location>
</feature>
<gene>
    <name evidence="2" type="ORF">HTAM1171_LOCUS7439</name>
    <name evidence="3" type="ORF">HTAM1171_LOCUS7440</name>
</gene>
<feature type="compositionally biased region" description="Polar residues" evidence="1">
    <location>
        <begin position="87"/>
        <end position="96"/>
    </location>
</feature>
<evidence type="ECO:0000313" key="3">
    <source>
        <dbReference type="EMBL" id="CAD9499739.1"/>
    </source>
</evidence>